<evidence type="ECO:0000256" key="2">
    <source>
        <dbReference type="ARBA" id="ARBA00022692"/>
    </source>
</evidence>
<organism evidence="6 7">
    <name type="scientific">Malonomonas rubra DSM 5091</name>
    <dbReference type="NCBI Taxonomy" id="1122189"/>
    <lineage>
        <taxon>Bacteria</taxon>
        <taxon>Pseudomonadati</taxon>
        <taxon>Thermodesulfobacteriota</taxon>
        <taxon>Desulfuromonadia</taxon>
        <taxon>Desulfuromonadales</taxon>
        <taxon>Geopsychrobacteraceae</taxon>
        <taxon>Malonomonas</taxon>
    </lineage>
</organism>
<protein>
    <submittedName>
        <fullName evidence="6">TIGR00659 family protein</fullName>
    </submittedName>
</protein>
<dbReference type="PANTHER" id="PTHR30249:SF0">
    <property type="entry name" value="PLASTIDAL GLYCOLATE_GLYCERATE TRANSLOCATOR 1, CHLOROPLASTIC"/>
    <property type="match status" value="1"/>
</dbReference>
<dbReference type="RefSeq" id="WP_072904882.1">
    <property type="nucleotide sequence ID" value="NZ_FQZT01000001.1"/>
</dbReference>
<evidence type="ECO:0000256" key="5">
    <source>
        <dbReference type="SAM" id="Phobius"/>
    </source>
</evidence>
<accession>A0A1M6BJM0</accession>
<dbReference type="OrthoDB" id="9811701at2"/>
<evidence type="ECO:0000256" key="4">
    <source>
        <dbReference type="ARBA" id="ARBA00023136"/>
    </source>
</evidence>
<dbReference type="Proteomes" id="UP000184171">
    <property type="component" value="Unassembled WGS sequence"/>
</dbReference>
<reference evidence="6 7" key="1">
    <citation type="submission" date="2016-11" db="EMBL/GenBank/DDBJ databases">
        <authorList>
            <person name="Jaros S."/>
            <person name="Januszkiewicz K."/>
            <person name="Wedrychowicz H."/>
        </authorList>
    </citation>
    <scope>NUCLEOTIDE SEQUENCE [LARGE SCALE GENOMIC DNA]</scope>
    <source>
        <strain evidence="6 7">DSM 5091</strain>
    </source>
</reference>
<evidence type="ECO:0000256" key="1">
    <source>
        <dbReference type="ARBA" id="ARBA00004141"/>
    </source>
</evidence>
<feature type="transmembrane region" description="Helical" evidence="5">
    <location>
        <begin position="6"/>
        <end position="26"/>
    </location>
</feature>
<feature type="transmembrane region" description="Helical" evidence="5">
    <location>
        <begin position="93"/>
        <end position="116"/>
    </location>
</feature>
<evidence type="ECO:0000256" key="3">
    <source>
        <dbReference type="ARBA" id="ARBA00022989"/>
    </source>
</evidence>
<feature type="transmembrane region" description="Helical" evidence="5">
    <location>
        <begin position="61"/>
        <end position="81"/>
    </location>
</feature>
<dbReference type="EMBL" id="FQZT01000001">
    <property type="protein sequence ID" value="SHI48683.1"/>
    <property type="molecule type" value="Genomic_DNA"/>
</dbReference>
<feature type="transmembrane region" description="Helical" evidence="5">
    <location>
        <begin position="33"/>
        <end position="55"/>
    </location>
</feature>
<dbReference type="GO" id="GO:0016020">
    <property type="term" value="C:membrane"/>
    <property type="evidence" value="ECO:0007669"/>
    <property type="project" value="UniProtKB-SubCell"/>
</dbReference>
<feature type="transmembrane region" description="Helical" evidence="5">
    <location>
        <begin position="204"/>
        <end position="229"/>
    </location>
</feature>
<dbReference type="Pfam" id="PF04172">
    <property type="entry name" value="LrgB"/>
    <property type="match status" value="1"/>
</dbReference>
<dbReference type="STRING" id="1122189.SAMN02745165_00201"/>
<name>A0A1M6BJM0_MALRU</name>
<evidence type="ECO:0000313" key="7">
    <source>
        <dbReference type="Proteomes" id="UP000184171"/>
    </source>
</evidence>
<gene>
    <name evidence="6" type="ORF">SAMN02745165_00201</name>
</gene>
<dbReference type="PANTHER" id="PTHR30249">
    <property type="entry name" value="PUTATIVE SEROTONIN TRANSPORTER"/>
    <property type="match status" value="1"/>
</dbReference>
<keyword evidence="7" id="KW-1185">Reference proteome</keyword>
<keyword evidence="3 5" id="KW-1133">Transmembrane helix</keyword>
<evidence type="ECO:0000313" key="6">
    <source>
        <dbReference type="EMBL" id="SHI48683.1"/>
    </source>
</evidence>
<proteinExistence type="predicted"/>
<dbReference type="InterPro" id="IPR007300">
    <property type="entry name" value="CidB/LrgB"/>
</dbReference>
<keyword evidence="4 5" id="KW-0472">Membrane</keyword>
<feature type="transmembrane region" description="Helical" evidence="5">
    <location>
        <begin position="146"/>
        <end position="166"/>
    </location>
</feature>
<comment type="subcellular location">
    <subcellularLocation>
        <location evidence="1">Membrane</location>
        <topology evidence="1">Multi-pass membrane protein</topology>
    </subcellularLocation>
</comment>
<dbReference type="AlphaFoldDB" id="A0A1M6BJM0"/>
<feature type="transmembrane region" description="Helical" evidence="5">
    <location>
        <begin position="178"/>
        <end position="198"/>
    </location>
</feature>
<sequence length="231" mass="24370">MKELLASPLFGICLTLLVYRLAELLYQRSRFILFNPVAVSIVSIILLLKLCNIPYQDYNNGGRMILFLLGPSVVALALPLYQRRQEILRRKLPILIGIVAGALSSIISAAGISWLLGGSEEVVLSLVPKSVTTPIAIGITEKIGGIVPLTAALVVLTGCLGAICGPEFCRLVGIRSKAAIGLAVGTASHGIGTARLLGEDRFSGAIAGLAIGLNGLATALLVPLLWFLFGW</sequence>
<keyword evidence="2 5" id="KW-0812">Transmembrane</keyword>